<proteinExistence type="predicted"/>
<comment type="caution">
    <text evidence="2">The sequence shown here is derived from an EMBL/GenBank/DDBJ whole genome shotgun (WGS) entry which is preliminary data.</text>
</comment>
<evidence type="ECO:0000313" key="2">
    <source>
        <dbReference type="EMBL" id="MSB48054.1"/>
    </source>
</evidence>
<accession>A0A6I2RKK1</accession>
<reference evidence="2 3" key="1">
    <citation type="journal article" date="2019" name="Nat. Med.">
        <title>A library of human gut bacterial isolates paired with longitudinal multiomics data enables mechanistic microbiome research.</title>
        <authorList>
            <person name="Poyet M."/>
            <person name="Groussin M."/>
            <person name="Gibbons S.M."/>
            <person name="Avila-Pacheco J."/>
            <person name="Jiang X."/>
            <person name="Kearney S.M."/>
            <person name="Perrotta A.R."/>
            <person name="Berdy B."/>
            <person name="Zhao S."/>
            <person name="Lieberman T.D."/>
            <person name="Swanson P.K."/>
            <person name="Smith M."/>
            <person name="Roesemann S."/>
            <person name="Alexander J.E."/>
            <person name="Rich S.A."/>
            <person name="Livny J."/>
            <person name="Vlamakis H."/>
            <person name="Clish C."/>
            <person name="Bullock K."/>
            <person name="Deik A."/>
            <person name="Scott J."/>
            <person name="Pierce K.A."/>
            <person name="Xavier R.J."/>
            <person name="Alm E.J."/>
        </authorList>
    </citation>
    <scope>NUCLEOTIDE SEQUENCE [LARGE SCALE GENOMIC DNA]</scope>
    <source>
        <strain evidence="2 3">BIOML-A5</strain>
    </source>
</reference>
<protein>
    <recommendedName>
        <fullName evidence="1">Defence against restriction A C-terminal domain-containing protein</fullName>
    </recommendedName>
</protein>
<dbReference type="AlphaFoldDB" id="A0A6I2RKK1"/>
<name>A0A6I2RKK1_FLAPL</name>
<organism evidence="2 3">
    <name type="scientific">Flavonifractor plautii</name>
    <name type="common">Fusobacterium plautii</name>
    <dbReference type="NCBI Taxonomy" id="292800"/>
    <lineage>
        <taxon>Bacteria</taxon>
        <taxon>Bacillati</taxon>
        <taxon>Bacillota</taxon>
        <taxon>Clostridia</taxon>
        <taxon>Eubacteriales</taxon>
        <taxon>Oscillospiraceae</taxon>
        <taxon>Flavonifractor</taxon>
    </lineage>
</organism>
<dbReference type="RefSeq" id="WP_154250155.1">
    <property type="nucleotide sequence ID" value="NZ_JADMVC010000009.1"/>
</dbReference>
<dbReference type="Pfam" id="PF18789">
    <property type="entry name" value="DarA_C"/>
    <property type="match status" value="1"/>
</dbReference>
<evidence type="ECO:0000313" key="3">
    <source>
        <dbReference type="Proteomes" id="UP000429811"/>
    </source>
</evidence>
<feature type="domain" description="Defence against restriction A C-terminal" evidence="1">
    <location>
        <begin position="2"/>
        <end position="69"/>
    </location>
</feature>
<dbReference type="EMBL" id="WKPO01000005">
    <property type="protein sequence ID" value="MSB48054.1"/>
    <property type="molecule type" value="Genomic_DNA"/>
</dbReference>
<gene>
    <name evidence="2" type="ORF">GKE90_04960</name>
</gene>
<dbReference type="InterPro" id="IPR041501">
    <property type="entry name" value="DarA_C"/>
</dbReference>
<dbReference type="Proteomes" id="UP000429811">
    <property type="component" value="Unassembled WGS sequence"/>
</dbReference>
<evidence type="ECO:0000259" key="1">
    <source>
        <dbReference type="Pfam" id="PF18789"/>
    </source>
</evidence>
<sequence length="148" mass="17321">MVFKYYSTQRPIDIGTYPKLPNDPQVEMTFFSGRQPVESGTVLAWGVLAYNAPLSPKQIEDYELRPARDNPDIKERMSVQAQAVGAWERRNHIPEEKRLTRWDPDSKTYEPLDSVRMEELQRQFEIALEFPTVPSRDRKKPSPQRGER</sequence>